<evidence type="ECO:0000313" key="4">
    <source>
        <dbReference type="Proteomes" id="UP000265716"/>
    </source>
</evidence>
<accession>A0A397DJX0</accession>
<comment type="caution">
    <text evidence="3">The sequence shown here is derived from an EMBL/GenBank/DDBJ whole genome shotgun (WGS) entry which is preliminary data.</text>
</comment>
<reference evidence="3 4" key="1">
    <citation type="submission" date="2018-08" db="EMBL/GenBank/DDBJ databases">
        <title>Aphanomyces genome sequencing and annotation.</title>
        <authorList>
            <person name="Minardi D."/>
            <person name="Oidtmann B."/>
            <person name="Van Der Giezen M."/>
            <person name="Studholme D.J."/>
        </authorList>
    </citation>
    <scope>NUCLEOTIDE SEQUENCE [LARGE SCALE GENOMIC DNA]</scope>
    <source>
        <strain evidence="3 4">SA</strain>
    </source>
</reference>
<proteinExistence type="predicted"/>
<feature type="region of interest" description="Disordered" evidence="1">
    <location>
        <begin position="215"/>
        <end position="236"/>
    </location>
</feature>
<dbReference type="PANTHER" id="PTHR43102">
    <property type="entry name" value="SLR1143 PROTEIN"/>
    <property type="match status" value="1"/>
</dbReference>
<dbReference type="CDD" id="cd00821">
    <property type="entry name" value="PH"/>
    <property type="match status" value="2"/>
</dbReference>
<dbReference type="InterPro" id="IPR032710">
    <property type="entry name" value="NTF2-like_dom_sf"/>
</dbReference>
<dbReference type="SUPFAM" id="SSF50729">
    <property type="entry name" value="PH domain-like"/>
    <property type="match status" value="2"/>
</dbReference>
<dbReference type="SMART" id="SM00233">
    <property type="entry name" value="PH"/>
    <property type="match status" value="2"/>
</dbReference>
<sequence>MNESIHSLNLNAGRGYANNMGSYQVAESDVHSDMPLMMNSNDVSVDDLDYDGVEVETALREPPLLIRWEGYLMKRSDWLKHWETYYFVLHGRVLYCYLSDEEAKLHPENSKIKHGKFTFSDNLILDEVITVQSRLTYEFVFESDKGKQIHLRAKTEASKQMWMHMACHGIVDTEMLRNQVLHMRRTPQRHATLVDFFLGYEYLFASLSNIEDATASSSSLDSSNKQRKHSKQRSDDIVHPDAAIAAFAPKVDHILCRFFSMCQTDIAMRNNYMPMVPFQGTFRGYAGVLEYFTKLSKAVSFESFSVEGMSFEGDETKRLVVVHGLESMEVRGTGQSFSQAWEHKFLVKDDGRIYRWEINGDIVASSVAFKHLHNRGHGEKYCESFTTIKLDNIPNLARKDKPIPPTPTKPPPRMAWNTPPQQWDPPPSTPWSCHHQSFNQPRHPTPTKPQNPPGGGGIHIQLRRTYPSSPPTHTRSVVSSPPSDHSSFEDRMSTFLDNEGDKDQHPPSPPPQKSPLPDAAANLITSSTSFDYPLGFKRGNLWPDAPVPPSENIRLAAAKRLDLCRPREDLAMYLQIACKTLHVSMGTVCVVGGGVGLFIAKFGGSMTHVDTAPRDMILESHVIMSADPTVVLDTSVDIRFAMNPVVTQGDVGFYVGIPLVSTDGDYDVVVGALSLVDTTPRDAVTHKQVAALVQIAQTIMHRVQDLSAAGNARHWPMYQVRSEYDRAYVFSQYSTTPRGSSGGPPRHDGSTPKSSPSTSANRMVDGQPCELAVEILADSVLEGDERLSSVARMSYTQSFLGYDESTTGRDLHECSAQPAPSSTFTPPPPPPISSTAASPLESPPPSFPSMATGLSRTSSGNKLKSHSSTASTPLPADHRARSMSSSTILQRGSSKPKVVGLKGLYEPALTLHWEGYLMKRSDWLKHWETYYFVLHGRVLCCYMSEDNARVHPENSRIKDGRFTFSDKVVLDKVIDIRTHFDMPSSYSSQSAASSSSSAAAALSIGGGASSSPATPSKKHVPFRFVFETQNSKKLHFRAKSEASKQLWMHMATHGIADTDLDNGGLRRRGSYRSVGLSDFYAAYEYLIASLSDMEDKQKHHHHPYAHKKHRVNQEVLPNTPLSSVRPKTDHILCRLFSILQPDVVLRSNYLPMVPFEGTYREFTGILEYFTNVAKAVKFKSFHVDGMSCEGHSGKRIVVVSGKETMQVRASNATFMQHWVHKLHFKEDGRISRWEIFGDVVASSVVFKPQGFSMNLTLPSHSERVRESFVGGYIVAIKFKHLTGIRTDPHERYFVRCAFESTSAGGREQQPTQAQSKAMVATSATDGDVHISPLGEGAASLSSVIPSTPGVKRYPWLHSTTRHSLTNRHLFSSFVGDDVEQ</sequence>
<feature type="compositionally biased region" description="Pro residues" evidence="1">
    <location>
        <begin position="443"/>
        <end position="452"/>
    </location>
</feature>
<evidence type="ECO:0000259" key="2">
    <source>
        <dbReference type="PROSITE" id="PS50003"/>
    </source>
</evidence>
<dbReference type="SUPFAM" id="SSF54427">
    <property type="entry name" value="NTF2-like"/>
    <property type="match status" value="2"/>
</dbReference>
<feature type="region of interest" description="Disordered" evidence="1">
    <location>
        <begin position="396"/>
        <end position="519"/>
    </location>
</feature>
<dbReference type="InterPro" id="IPR011993">
    <property type="entry name" value="PH-like_dom_sf"/>
</dbReference>
<dbReference type="VEuPathDB" id="FungiDB:H257_09269"/>
<dbReference type="SUPFAM" id="SSF55781">
    <property type="entry name" value="GAF domain-like"/>
    <property type="match status" value="1"/>
</dbReference>
<evidence type="ECO:0000313" key="3">
    <source>
        <dbReference type="EMBL" id="RHY66633.1"/>
    </source>
</evidence>
<dbReference type="Gene3D" id="3.30.450.40">
    <property type="match status" value="1"/>
</dbReference>
<feature type="compositionally biased region" description="Low complexity" evidence="1">
    <location>
        <begin position="815"/>
        <end position="824"/>
    </location>
</feature>
<feature type="compositionally biased region" description="Polar residues" evidence="1">
    <location>
        <begin position="882"/>
        <end position="892"/>
    </location>
</feature>
<dbReference type="Gene3D" id="2.30.29.30">
    <property type="entry name" value="Pleckstrin-homology domain (PH domain)/Phosphotyrosine-binding domain (PTB)"/>
    <property type="match status" value="2"/>
</dbReference>
<gene>
    <name evidence="3" type="ORF">DYB38_006666</name>
</gene>
<dbReference type="Pfam" id="PF00169">
    <property type="entry name" value="PH"/>
    <property type="match status" value="2"/>
</dbReference>
<feature type="region of interest" description="Disordered" evidence="1">
    <location>
        <begin position="804"/>
        <end position="892"/>
    </location>
</feature>
<feature type="compositionally biased region" description="Low complexity" evidence="1">
    <location>
        <begin position="476"/>
        <end position="485"/>
    </location>
</feature>
<dbReference type="PROSITE" id="PS50003">
    <property type="entry name" value="PH_DOMAIN"/>
    <property type="match status" value="2"/>
</dbReference>
<dbReference type="InterPro" id="IPR029016">
    <property type="entry name" value="GAF-like_dom_sf"/>
</dbReference>
<evidence type="ECO:0000256" key="1">
    <source>
        <dbReference type="SAM" id="MobiDB-lite"/>
    </source>
</evidence>
<feature type="domain" description="PH" evidence="2">
    <location>
        <begin position="65"/>
        <end position="171"/>
    </location>
</feature>
<name>A0A397DJX0_APHAT</name>
<feature type="compositionally biased region" description="Polar residues" evidence="1">
    <location>
        <begin position="852"/>
        <end position="872"/>
    </location>
</feature>
<dbReference type="EMBL" id="QUTC01004080">
    <property type="protein sequence ID" value="RHY66633.1"/>
    <property type="molecule type" value="Genomic_DNA"/>
</dbReference>
<dbReference type="Gene3D" id="3.10.450.50">
    <property type="match status" value="2"/>
</dbReference>
<dbReference type="InterPro" id="IPR001849">
    <property type="entry name" value="PH_domain"/>
</dbReference>
<feature type="compositionally biased region" description="Pro residues" evidence="1">
    <location>
        <begin position="403"/>
        <end position="413"/>
    </location>
</feature>
<dbReference type="Proteomes" id="UP000265716">
    <property type="component" value="Unassembled WGS sequence"/>
</dbReference>
<feature type="domain" description="PH" evidence="2">
    <location>
        <begin position="910"/>
        <end position="1056"/>
    </location>
</feature>
<protein>
    <recommendedName>
        <fullName evidence="2">PH domain-containing protein</fullName>
    </recommendedName>
</protein>
<feature type="non-terminal residue" evidence="3">
    <location>
        <position position="1380"/>
    </location>
</feature>
<feature type="compositionally biased region" description="Polar residues" evidence="1">
    <location>
        <begin position="751"/>
        <end position="761"/>
    </location>
</feature>
<dbReference type="PANTHER" id="PTHR43102:SF2">
    <property type="entry name" value="GAF DOMAIN-CONTAINING PROTEIN"/>
    <property type="match status" value="1"/>
</dbReference>
<dbReference type="VEuPathDB" id="FungiDB:H257_09270"/>
<feature type="region of interest" description="Disordered" evidence="1">
    <location>
        <begin position="735"/>
        <end position="763"/>
    </location>
</feature>
<organism evidence="3 4">
    <name type="scientific">Aphanomyces astaci</name>
    <name type="common">Crayfish plague agent</name>
    <dbReference type="NCBI Taxonomy" id="112090"/>
    <lineage>
        <taxon>Eukaryota</taxon>
        <taxon>Sar</taxon>
        <taxon>Stramenopiles</taxon>
        <taxon>Oomycota</taxon>
        <taxon>Saprolegniomycetes</taxon>
        <taxon>Saprolegniales</taxon>
        <taxon>Verrucalvaceae</taxon>
        <taxon>Aphanomyces</taxon>
    </lineage>
</organism>